<evidence type="ECO:0000256" key="17">
    <source>
        <dbReference type="SAM" id="Phobius"/>
    </source>
</evidence>
<dbReference type="PANTHER" id="PTHR45836">
    <property type="entry name" value="SLIT HOMOLOG"/>
    <property type="match status" value="1"/>
</dbReference>
<evidence type="ECO:0000256" key="6">
    <source>
        <dbReference type="ARBA" id="ARBA00022737"/>
    </source>
</evidence>
<feature type="disulfide bond" evidence="13">
    <location>
        <begin position="688"/>
        <end position="697"/>
    </location>
</feature>
<dbReference type="FunFam" id="2.10.25.10:FF:000148">
    <property type="entry name" value="Delta-like protein"/>
    <property type="match status" value="1"/>
</dbReference>
<keyword evidence="11 13" id="KW-1015">Disulfide bond</keyword>
<dbReference type="FunFam" id="2.10.25.10:FF:000117">
    <property type="entry name" value="Delta-like protein"/>
    <property type="match status" value="1"/>
</dbReference>
<dbReference type="Gene3D" id="2.60.40.3510">
    <property type="match status" value="1"/>
</dbReference>
<dbReference type="GO" id="GO:0009986">
    <property type="term" value="C:cell surface"/>
    <property type="evidence" value="ECO:0007669"/>
    <property type="project" value="TreeGrafter"/>
</dbReference>
<dbReference type="PRINTS" id="PR00010">
    <property type="entry name" value="EGFBLOOD"/>
</dbReference>
<dbReference type="GO" id="GO:0048513">
    <property type="term" value="P:animal organ development"/>
    <property type="evidence" value="ECO:0007669"/>
    <property type="project" value="UniProtKB-ARBA"/>
</dbReference>
<dbReference type="SUPFAM" id="SSF57603">
    <property type="entry name" value="FnI-like domain"/>
    <property type="match status" value="1"/>
</dbReference>
<feature type="domain" description="EGF-like" evidence="19">
    <location>
        <begin position="665"/>
        <end position="698"/>
    </location>
</feature>
<feature type="domain" description="EGF-like" evidence="19">
    <location>
        <begin position="473"/>
        <end position="512"/>
    </location>
</feature>
<comment type="function">
    <text evidence="15">Putative Notch ligand involved in the mediation of Notch signaling.</text>
</comment>
<feature type="disulfide bond" evidence="13">
    <location>
        <begin position="502"/>
        <end position="511"/>
    </location>
</feature>
<sequence length="1093" mass="118949">MSHVTNTVLLILHIVLLQVCEASGHFEMQVLSMQNLNGELQSGACCDGARVAADRSCAADECDTFFRVCLKEYQSRVSSGGPCSYGSGSTPVIGGNTFSVKPLDGASDKSRIVLPFSFAWPRSYTLIVEALDFNNDSSTGINGQVIEKAVQSGMINPNRQWQVLKHNGPVAQFQYQIRVTCDEHYFGFGCNKFCRPRDDFFGHYTCDHNGNKTCLEGWAGPECNTAICKQGCSTEHGSCKVPGDCRCLYGWQGEYCDQCIPHPGCVHGTCVEPWQCLCDTNWGGQLCDKDLNTCGTQQPCLNGGTCSNTGPDKYHCACPDGYSGQNCERADNACLSEPCLNGGSCVESSQGFECQCAPGWTGPSCNINVDECVSCPCLNGGRCQDAVNGFQCLCQPGFSGATCQVSSKTFSDYCESGACQNGAQCFSLASDYYCKCPEDYEGKNCSQLKDHCLITPCQVIDSCTVAVASNSTPGGMRLISSNVCGPHGRCRSHAGGHFSCECQEGFTGTYCHENINDCESSPCRNGGTCIDKINAYQCICADGWEGHNCENIDDCSMNPCRDRGVCRDLVNDFYCECENGWKGKTCHSRESQCDEATCNNGGTCSDEGDSFKCMCAPGWEGATCNIAKNSSCLPNPCENGATCVVTGDSFTCVCKEGWEGLTCSQSTHVSCYNSGTCVDGDNWYRCECASGFAGPDCRININECQSSPCAFGSTCVDEINGYRCLCPPGRTGPRCQEVTGRPCVVGGRIAVDGAKWAEDCNTCYCHRGIVSCTKLWCGPKPCRMLGSGRGDCPLGQLCVPVRDEQCFVKPCSSQGECWSAHRPAVRARCDPESDCANITFTFHKDTMPQGVTVEQVCRELRHLYVAKNVSAEFSISLSCELSSAASNEIHVAIVSHIHAVFHWLEIACCIDYLVPLLVSIVTAIWVLALASVFLWCVRHRRKQSSSPTAVNPAAPYSTGSTEDNTVNNAREQLNQIKNHIEKNASNGSLPGKELHCDDKNSVNAKIRTHFSEPARLAQEDSSKHLQKARFPRQPAYMLVDRDDRLSSNGTDVKNPHWTNKRDNRDLESQHRAPDAQPRDLDAQHSLHNMEYIV</sequence>
<dbReference type="Ensembl" id="ENSSGRT00000003859.1">
    <property type="protein sequence ID" value="ENSSGRP00000003549.1"/>
    <property type="gene ID" value="ENSSGRG00000001079.1"/>
</dbReference>
<evidence type="ECO:0000256" key="5">
    <source>
        <dbReference type="ARBA" id="ARBA00022729"/>
    </source>
</evidence>
<dbReference type="Pfam" id="PF00008">
    <property type="entry name" value="EGF"/>
    <property type="match status" value="6"/>
</dbReference>
<proteinExistence type="predicted"/>
<evidence type="ECO:0000259" key="19">
    <source>
        <dbReference type="PROSITE" id="PS50026"/>
    </source>
</evidence>
<dbReference type="AlphaFoldDB" id="A0A672K0C8"/>
<feature type="domain" description="EGF-like" evidence="19">
    <location>
        <begin position="628"/>
        <end position="664"/>
    </location>
</feature>
<evidence type="ECO:0000256" key="15">
    <source>
        <dbReference type="RuleBase" id="RU280815"/>
    </source>
</evidence>
<dbReference type="Pfam" id="PF01414">
    <property type="entry name" value="DSL"/>
    <property type="match status" value="1"/>
</dbReference>
<feature type="domain" description="EGF-like" evidence="19">
    <location>
        <begin position="410"/>
        <end position="446"/>
    </location>
</feature>
<organism evidence="21 22">
    <name type="scientific">Sinocyclocheilus grahami</name>
    <name type="common">Dianchi golden-line fish</name>
    <name type="synonym">Barbus grahami</name>
    <dbReference type="NCBI Taxonomy" id="75366"/>
    <lineage>
        <taxon>Eukaryota</taxon>
        <taxon>Metazoa</taxon>
        <taxon>Chordata</taxon>
        <taxon>Craniata</taxon>
        <taxon>Vertebrata</taxon>
        <taxon>Euteleostomi</taxon>
        <taxon>Actinopterygii</taxon>
        <taxon>Neopterygii</taxon>
        <taxon>Teleostei</taxon>
        <taxon>Ostariophysi</taxon>
        <taxon>Cypriniformes</taxon>
        <taxon>Cyprinidae</taxon>
        <taxon>Cyprininae</taxon>
        <taxon>Sinocyclocheilus</taxon>
    </lineage>
</organism>
<feature type="compositionally biased region" description="Basic and acidic residues" evidence="16">
    <location>
        <begin position="1059"/>
        <end position="1084"/>
    </location>
</feature>
<feature type="disulfide bond" evidence="14">
    <location>
        <begin position="194"/>
        <end position="206"/>
    </location>
</feature>
<dbReference type="FunFam" id="2.60.40.3510:FF:000001">
    <property type="entry name" value="Delta-like protein"/>
    <property type="match status" value="1"/>
</dbReference>
<dbReference type="InterPro" id="IPR018097">
    <property type="entry name" value="EGF_Ca-bd_CS"/>
</dbReference>
<feature type="disulfide bond" evidence="13">
    <location>
        <begin position="726"/>
        <end position="735"/>
    </location>
</feature>
<dbReference type="FunFam" id="2.10.25.10:FF:000431">
    <property type="entry name" value="Delta-like protein"/>
    <property type="match status" value="1"/>
</dbReference>
<feature type="domain" description="EGF-like" evidence="19">
    <location>
        <begin position="368"/>
        <end position="404"/>
    </location>
</feature>
<dbReference type="SMART" id="SM00179">
    <property type="entry name" value="EGF_CA"/>
    <property type="match status" value="11"/>
</dbReference>
<dbReference type="PROSITE" id="PS51051">
    <property type="entry name" value="DSL"/>
    <property type="match status" value="1"/>
</dbReference>
<protein>
    <recommendedName>
        <fullName evidence="15">Delta-like protein</fullName>
    </recommendedName>
</protein>
<dbReference type="GO" id="GO:0007219">
    <property type="term" value="P:Notch signaling pathway"/>
    <property type="evidence" value="ECO:0007669"/>
    <property type="project" value="UniProtKB-KW"/>
</dbReference>
<reference evidence="21" key="2">
    <citation type="submission" date="2025-09" db="UniProtKB">
        <authorList>
            <consortium name="Ensembl"/>
        </authorList>
    </citation>
    <scope>IDENTIFICATION</scope>
</reference>
<keyword evidence="9 15" id="KW-1133">Transmembrane helix</keyword>
<dbReference type="InterPro" id="IPR013032">
    <property type="entry name" value="EGF-like_CS"/>
</dbReference>
<dbReference type="FunFam" id="2.10.25.10:FF:000061">
    <property type="entry name" value="Delta-like protein"/>
    <property type="match status" value="2"/>
</dbReference>
<dbReference type="PROSITE" id="PS00022">
    <property type="entry name" value="EGF_1"/>
    <property type="match status" value="13"/>
</dbReference>
<feature type="disulfide bond" evidence="13">
    <location>
        <begin position="654"/>
        <end position="663"/>
    </location>
</feature>
<dbReference type="GO" id="GO:0005112">
    <property type="term" value="F:Notch binding"/>
    <property type="evidence" value="ECO:0007669"/>
    <property type="project" value="InterPro"/>
</dbReference>
<feature type="domain" description="EGF-like" evidence="19">
    <location>
        <begin position="589"/>
        <end position="625"/>
    </location>
</feature>
<evidence type="ECO:0000256" key="9">
    <source>
        <dbReference type="ARBA" id="ARBA00022989"/>
    </source>
</evidence>
<feature type="domain" description="EGF-like" evidence="19">
    <location>
        <begin position="330"/>
        <end position="366"/>
    </location>
</feature>
<evidence type="ECO:0000256" key="2">
    <source>
        <dbReference type="ARBA" id="ARBA00022473"/>
    </source>
</evidence>
<dbReference type="SMART" id="SM00215">
    <property type="entry name" value="VWC_out"/>
    <property type="match status" value="1"/>
</dbReference>
<dbReference type="InterPro" id="IPR001881">
    <property type="entry name" value="EGF-like_Ca-bd_dom"/>
</dbReference>
<dbReference type="SUPFAM" id="SSF57184">
    <property type="entry name" value="Growth factor receptor domain"/>
    <property type="match status" value="1"/>
</dbReference>
<keyword evidence="4 15" id="KW-0812">Transmembrane</keyword>
<feature type="domain" description="EGF-like" evidence="19">
    <location>
        <begin position="514"/>
        <end position="550"/>
    </location>
</feature>
<evidence type="ECO:0000259" key="20">
    <source>
        <dbReference type="PROSITE" id="PS51051"/>
    </source>
</evidence>
<feature type="transmembrane region" description="Helical" evidence="17">
    <location>
        <begin position="912"/>
        <end position="937"/>
    </location>
</feature>
<dbReference type="GO" id="GO:0005509">
    <property type="term" value="F:calcium ion binding"/>
    <property type="evidence" value="ECO:0007669"/>
    <property type="project" value="InterPro"/>
</dbReference>
<evidence type="ECO:0000256" key="14">
    <source>
        <dbReference type="PROSITE-ProRule" id="PRU00377"/>
    </source>
</evidence>
<feature type="domain" description="EGF-like" evidence="19">
    <location>
        <begin position="700"/>
        <end position="736"/>
    </location>
</feature>
<feature type="compositionally biased region" description="Basic and acidic residues" evidence="16">
    <location>
        <begin position="1011"/>
        <end position="1023"/>
    </location>
</feature>
<dbReference type="InterPro" id="IPR001007">
    <property type="entry name" value="VWF_dom"/>
</dbReference>
<dbReference type="FunFam" id="2.10.25.140:FF:000001">
    <property type="entry name" value="Delta-like protein"/>
    <property type="match status" value="1"/>
</dbReference>
<feature type="disulfide bond" evidence="14">
    <location>
        <begin position="181"/>
        <end position="190"/>
    </location>
</feature>
<dbReference type="InterPro" id="IPR001774">
    <property type="entry name" value="DSL"/>
</dbReference>
<evidence type="ECO:0000256" key="12">
    <source>
        <dbReference type="ARBA" id="ARBA00023180"/>
    </source>
</evidence>
<feature type="domain" description="EGF-like" evidence="19">
    <location>
        <begin position="290"/>
        <end position="328"/>
    </location>
</feature>
<dbReference type="InterPro" id="IPR009030">
    <property type="entry name" value="Growth_fac_rcpt_cys_sf"/>
</dbReference>
<feature type="disulfide bond" evidence="13">
    <location>
        <begin position="394"/>
        <end position="403"/>
    </location>
</feature>
<feature type="disulfide bond" evidence="13">
    <location>
        <begin position="540"/>
        <end position="549"/>
    </location>
</feature>
<feature type="disulfide bond" evidence="13">
    <location>
        <begin position="356"/>
        <end position="365"/>
    </location>
</feature>
<feature type="disulfide bond" evidence="13">
    <location>
        <begin position="436"/>
        <end position="445"/>
    </location>
</feature>
<evidence type="ECO:0000313" key="21">
    <source>
        <dbReference type="Ensembl" id="ENSSGRP00000003549.1"/>
    </source>
</evidence>
<keyword evidence="5 15" id="KW-0732">Signal</keyword>
<dbReference type="GO" id="GO:0007411">
    <property type="term" value="P:axon guidance"/>
    <property type="evidence" value="ECO:0007669"/>
    <property type="project" value="TreeGrafter"/>
</dbReference>
<evidence type="ECO:0000256" key="3">
    <source>
        <dbReference type="ARBA" id="ARBA00022536"/>
    </source>
</evidence>
<dbReference type="Gene3D" id="2.10.25.140">
    <property type="match status" value="1"/>
</dbReference>
<dbReference type="FunFam" id="2.10.25.10:FF:000018">
    <property type="entry name" value="Delta-like 1"/>
    <property type="match status" value="1"/>
</dbReference>
<gene>
    <name evidence="21" type="primary">jag1a</name>
</gene>
<dbReference type="InterPro" id="IPR011651">
    <property type="entry name" value="Notch_ligand_N"/>
</dbReference>
<evidence type="ECO:0000256" key="11">
    <source>
        <dbReference type="ARBA" id="ARBA00023157"/>
    </source>
</evidence>
<name>A0A672K0C8_SINGR</name>
<dbReference type="PANTHER" id="PTHR45836:SF23">
    <property type="entry name" value="NEUROGENIC LOCUS NOTCH HOMOLOG PROTEIN 1"/>
    <property type="match status" value="1"/>
</dbReference>
<dbReference type="SMART" id="SM00051">
    <property type="entry name" value="DSL"/>
    <property type="match status" value="1"/>
</dbReference>
<keyword evidence="22" id="KW-1185">Reference proteome</keyword>
<dbReference type="SMART" id="SM00181">
    <property type="entry name" value="EGF"/>
    <property type="match status" value="13"/>
</dbReference>
<dbReference type="InterPro" id="IPR026219">
    <property type="entry name" value="Jagged/Serrate"/>
</dbReference>
<dbReference type="PROSITE" id="PS01187">
    <property type="entry name" value="EGF_CA"/>
    <property type="match status" value="3"/>
</dbReference>
<accession>A0A672K0C8</accession>
<dbReference type="FunFam" id="2.10.25.10:FF:000006">
    <property type="entry name" value="Versican core protein-like isoform 1"/>
    <property type="match status" value="1"/>
</dbReference>
<dbReference type="GO" id="GO:0043235">
    <property type="term" value="C:receptor complex"/>
    <property type="evidence" value="ECO:0007669"/>
    <property type="project" value="TreeGrafter"/>
</dbReference>
<dbReference type="GO" id="GO:0005886">
    <property type="term" value="C:plasma membrane"/>
    <property type="evidence" value="ECO:0007669"/>
    <property type="project" value="TreeGrafter"/>
</dbReference>
<feature type="domain" description="EGF-like" evidence="19">
    <location>
        <begin position="224"/>
        <end position="257"/>
    </location>
</feature>
<dbReference type="CDD" id="cd00054">
    <property type="entry name" value="EGF_CA"/>
    <property type="match status" value="11"/>
</dbReference>
<comment type="subcellular location">
    <subcellularLocation>
        <location evidence="1 15">Membrane</location>
        <topology evidence="1 15">Single-pass type I membrane protein</topology>
    </subcellularLocation>
</comment>
<evidence type="ECO:0000256" key="8">
    <source>
        <dbReference type="ARBA" id="ARBA00022976"/>
    </source>
</evidence>
<feature type="disulfide bond" evidence="13">
    <location>
        <begin position="577"/>
        <end position="586"/>
    </location>
</feature>
<comment type="caution">
    <text evidence="13">Lacks conserved residue(s) required for the propagation of feature annotation.</text>
</comment>
<keyword evidence="6 15" id="KW-0677">Repeat</keyword>
<dbReference type="Pfam" id="PF07657">
    <property type="entry name" value="MNNL"/>
    <property type="match status" value="1"/>
</dbReference>
<keyword evidence="8" id="KW-0914">Notch signaling pathway</keyword>
<dbReference type="InterPro" id="IPR000742">
    <property type="entry name" value="EGF"/>
</dbReference>
<dbReference type="FunFam" id="2.10.25.10:FF:000143">
    <property type="entry name" value="Protein crumbs 1"/>
    <property type="match status" value="1"/>
</dbReference>
<feature type="domain" description="EGF-like" evidence="19">
    <location>
        <begin position="551"/>
        <end position="587"/>
    </location>
</feature>
<feature type="disulfide bond" evidence="14">
    <location>
        <begin position="214"/>
        <end position="223"/>
    </location>
</feature>
<evidence type="ECO:0000256" key="18">
    <source>
        <dbReference type="SAM" id="SignalP"/>
    </source>
</evidence>
<dbReference type="FunFam" id="2.10.25.10:FF:000007">
    <property type="entry name" value="Delta-like protein"/>
    <property type="match status" value="2"/>
</dbReference>
<evidence type="ECO:0000256" key="7">
    <source>
        <dbReference type="ARBA" id="ARBA00022837"/>
    </source>
</evidence>
<feature type="region of interest" description="Disordered" evidence="16">
    <location>
        <begin position="945"/>
        <end position="965"/>
    </location>
</feature>
<dbReference type="PROSITE" id="PS01186">
    <property type="entry name" value="EGF_2"/>
    <property type="match status" value="9"/>
</dbReference>
<feature type="chain" id="PRO_5025571945" description="Delta-like protein" evidence="18">
    <location>
        <begin position="23"/>
        <end position="1093"/>
    </location>
</feature>
<feature type="disulfide bond" evidence="13">
    <location>
        <begin position="318"/>
        <end position="327"/>
    </location>
</feature>
<dbReference type="Pfam" id="PF21700">
    <property type="entry name" value="EGF_DL_JAG"/>
    <property type="match status" value="1"/>
</dbReference>
<feature type="region of interest" description="Disordered" evidence="16">
    <location>
        <begin position="1011"/>
        <end position="1093"/>
    </location>
</feature>
<keyword evidence="7" id="KW-0106">Calcium</keyword>
<evidence type="ECO:0000256" key="1">
    <source>
        <dbReference type="ARBA" id="ARBA00004479"/>
    </source>
</evidence>
<evidence type="ECO:0000256" key="10">
    <source>
        <dbReference type="ARBA" id="ARBA00023136"/>
    </source>
</evidence>
<dbReference type="Proteomes" id="UP000472262">
    <property type="component" value="Unassembled WGS sequence"/>
</dbReference>
<keyword evidence="3 13" id="KW-0245">EGF-like domain</keyword>
<feature type="signal peptide" evidence="18">
    <location>
        <begin position="1"/>
        <end position="22"/>
    </location>
</feature>
<evidence type="ECO:0000256" key="4">
    <source>
        <dbReference type="ARBA" id="ARBA00022692"/>
    </source>
</evidence>
<feature type="domain" description="DSL" evidence="20">
    <location>
        <begin position="179"/>
        <end position="223"/>
    </location>
</feature>
<feature type="disulfide bond" evidence="13">
    <location>
        <begin position="615"/>
        <end position="624"/>
    </location>
</feature>
<keyword evidence="10 15" id="KW-0472">Membrane</keyword>
<dbReference type="Pfam" id="PF12661">
    <property type="entry name" value="hEGF"/>
    <property type="match status" value="4"/>
</dbReference>
<dbReference type="InterPro" id="IPR056986">
    <property type="entry name" value="JAG1_1/2_dom"/>
</dbReference>
<dbReference type="InterPro" id="IPR000152">
    <property type="entry name" value="EGF-type_Asp/Asn_hydroxyl_site"/>
</dbReference>
<evidence type="ECO:0000256" key="16">
    <source>
        <dbReference type="SAM" id="MobiDB-lite"/>
    </source>
</evidence>
<dbReference type="SUPFAM" id="SSF57196">
    <property type="entry name" value="EGF/Laminin"/>
    <property type="match status" value="7"/>
</dbReference>
<dbReference type="Gene3D" id="2.10.25.10">
    <property type="entry name" value="Laminin"/>
    <property type="match status" value="12"/>
</dbReference>
<dbReference type="SMART" id="SM00214">
    <property type="entry name" value="VWC"/>
    <property type="match status" value="1"/>
</dbReference>
<keyword evidence="2 15" id="KW-0217">Developmental protein</keyword>
<reference evidence="21" key="1">
    <citation type="submission" date="2025-08" db="UniProtKB">
        <authorList>
            <consortium name="Ensembl"/>
        </authorList>
    </citation>
    <scope>IDENTIFICATION</scope>
</reference>
<dbReference type="PROSITE" id="PS00010">
    <property type="entry name" value="ASX_HYDROXYL"/>
    <property type="match status" value="6"/>
</dbReference>
<dbReference type="InterPro" id="IPR051355">
    <property type="entry name" value="Notch/Slit_guidance"/>
</dbReference>
<evidence type="ECO:0000313" key="22">
    <source>
        <dbReference type="Proteomes" id="UP000472262"/>
    </source>
</evidence>
<keyword evidence="12" id="KW-0325">Glycoprotein</keyword>
<dbReference type="Pfam" id="PF23575">
    <property type="entry name" value="JAG1"/>
    <property type="match status" value="1"/>
</dbReference>
<evidence type="ECO:0000256" key="13">
    <source>
        <dbReference type="PROSITE-ProRule" id="PRU00076"/>
    </source>
</evidence>
<dbReference type="PRINTS" id="PR02059">
    <property type="entry name" value="JAGGEDFAMILY"/>
</dbReference>
<feature type="disulfide bond" evidence="13">
    <location>
        <begin position="247"/>
        <end position="256"/>
    </location>
</feature>
<dbReference type="PROSITE" id="PS50026">
    <property type="entry name" value="EGF_3"/>
    <property type="match status" value="12"/>
</dbReference>